<keyword evidence="2 4" id="KW-0732">Signal</keyword>
<comment type="subcellular location">
    <subcellularLocation>
        <location evidence="1">Cell outer membrane</location>
        <topology evidence="1">Multi-pass membrane protein</topology>
    </subcellularLocation>
</comment>
<dbReference type="Pfam" id="PF00267">
    <property type="entry name" value="Porin_1"/>
    <property type="match status" value="1"/>
</dbReference>
<organism evidence="5 6">
    <name type="scientific">Psychromonas marina</name>
    <dbReference type="NCBI Taxonomy" id="88364"/>
    <lineage>
        <taxon>Bacteria</taxon>
        <taxon>Pseudomonadati</taxon>
        <taxon>Pseudomonadota</taxon>
        <taxon>Gammaproteobacteria</taxon>
        <taxon>Alteromonadales</taxon>
        <taxon>Psychromonadaceae</taxon>
        <taxon>Psychromonas</taxon>
    </lineage>
</organism>
<dbReference type="Proteomes" id="UP001157353">
    <property type="component" value="Unassembled WGS sequence"/>
</dbReference>
<feature type="chain" id="PRO_5045080303" evidence="4">
    <location>
        <begin position="21"/>
        <end position="359"/>
    </location>
</feature>
<feature type="signal peptide" evidence="4">
    <location>
        <begin position="1"/>
        <end position="20"/>
    </location>
</feature>
<keyword evidence="6" id="KW-1185">Reference proteome</keyword>
<evidence type="ECO:0000256" key="3">
    <source>
        <dbReference type="ARBA" id="ARBA00023136"/>
    </source>
</evidence>
<sequence>MFKKTLVAAALAATTFSASAAVQLAGDAFQIYGQAAGFAHQTNFDGDESNLSFVLESRIGFRGVVEFENFSPNFVWQIEGGNADNGAKSGQLGARDTYIGLDFEGAGSLKFGRQLVAAYNLVDWPHSNPGLGNVFDWNNDIDAAYQDRADNTLRFDSATWAGFNFSATVSNMEKSFDQTVYSAAISYTPIPMLNLHAGYYGQADYDGTAVAEPEKYVIDADTGLIKLNPLWTAWNALGGANQPVEKMDGNNYAIVGAGLYIDAFTATLAYKQMDKGDDSQGALSATAQYVFDSTYVVKLGYAEAFESDNATEDNSDVAITGRLGYLLPSTYLYFDVRNYNMNDGETKATNFLLGAEYYF</sequence>
<dbReference type="EMBL" id="BSPQ01000001">
    <property type="protein sequence ID" value="GLS89638.1"/>
    <property type="molecule type" value="Genomic_DNA"/>
</dbReference>
<evidence type="ECO:0000256" key="2">
    <source>
        <dbReference type="ARBA" id="ARBA00022729"/>
    </source>
</evidence>
<dbReference type="CDD" id="cd00342">
    <property type="entry name" value="gram_neg_porins"/>
    <property type="match status" value="1"/>
</dbReference>
<dbReference type="InterPro" id="IPR023614">
    <property type="entry name" value="Porin_dom_sf"/>
</dbReference>
<dbReference type="InterPro" id="IPR001702">
    <property type="entry name" value="Porin_Gram-ve"/>
</dbReference>
<dbReference type="InterPro" id="IPR050298">
    <property type="entry name" value="Gram-neg_bact_OMP"/>
</dbReference>
<accession>A0ABQ6DXQ2</accession>
<evidence type="ECO:0000313" key="5">
    <source>
        <dbReference type="EMBL" id="GLS89638.1"/>
    </source>
</evidence>
<dbReference type="PANTHER" id="PTHR34501:SF2">
    <property type="entry name" value="OUTER MEMBRANE PORIN F-RELATED"/>
    <property type="match status" value="1"/>
</dbReference>
<keyword evidence="3" id="KW-0472">Membrane</keyword>
<dbReference type="SUPFAM" id="SSF56935">
    <property type="entry name" value="Porins"/>
    <property type="match status" value="1"/>
</dbReference>
<evidence type="ECO:0000256" key="1">
    <source>
        <dbReference type="ARBA" id="ARBA00004571"/>
    </source>
</evidence>
<proteinExistence type="predicted"/>
<evidence type="ECO:0000313" key="6">
    <source>
        <dbReference type="Proteomes" id="UP001157353"/>
    </source>
</evidence>
<dbReference type="Gene3D" id="2.40.160.10">
    <property type="entry name" value="Porin"/>
    <property type="match status" value="1"/>
</dbReference>
<protein>
    <submittedName>
        <fullName evidence="5">Membrane protein</fullName>
    </submittedName>
</protein>
<reference evidence="6" key="1">
    <citation type="journal article" date="2019" name="Int. J. Syst. Evol. Microbiol.">
        <title>The Global Catalogue of Microorganisms (GCM) 10K type strain sequencing project: providing services to taxonomists for standard genome sequencing and annotation.</title>
        <authorList>
            <consortium name="The Broad Institute Genomics Platform"/>
            <consortium name="The Broad Institute Genome Sequencing Center for Infectious Disease"/>
            <person name="Wu L."/>
            <person name="Ma J."/>
        </authorList>
    </citation>
    <scope>NUCLEOTIDE SEQUENCE [LARGE SCALE GENOMIC DNA]</scope>
    <source>
        <strain evidence="6">NBRC 103166</strain>
    </source>
</reference>
<dbReference type="PANTHER" id="PTHR34501">
    <property type="entry name" value="PROTEIN YDDL-RELATED"/>
    <property type="match status" value="1"/>
</dbReference>
<dbReference type="RefSeq" id="WP_284202750.1">
    <property type="nucleotide sequence ID" value="NZ_BSPQ01000001.1"/>
</dbReference>
<evidence type="ECO:0000256" key="4">
    <source>
        <dbReference type="SAM" id="SignalP"/>
    </source>
</evidence>
<gene>
    <name evidence="5" type="ORF">GCM10007916_07050</name>
</gene>
<comment type="caution">
    <text evidence="5">The sequence shown here is derived from an EMBL/GenBank/DDBJ whole genome shotgun (WGS) entry which is preliminary data.</text>
</comment>
<name>A0ABQ6DXQ2_9GAMM</name>
<dbReference type="InterPro" id="IPR033900">
    <property type="entry name" value="Gram_neg_porin_domain"/>
</dbReference>